<feature type="signal peptide" evidence="1">
    <location>
        <begin position="1"/>
        <end position="24"/>
    </location>
</feature>
<gene>
    <name evidence="3" type="ordered locus">Xcel_1535</name>
</gene>
<dbReference type="InterPro" id="IPR000601">
    <property type="entry name" value="PKD_dom"/>
</dbReference>
<dbReference type="RefSeq" id="WP_012878307.1">
    <property type="nucleotide sequence ID" value="NC_013530.1"/>
</dbReference>
<dbReference type="eggNOG" id="ENOG5032C23">
    <property type="taxonomic scope" value="Bacteria"/>
</dbReference>
<keyword evidence="4" id="KW-1185">Reference proteome</keyword>
<proteinExistence type="predicted"/>
<feature type="chain" id="PRO_5003021727" description="PKD domain-containing protein" evidence="1">
    <location>
        <begin position="25"/>
        <end position="303"/>
    </location>
</feature>
<evidence type="ECO:0000313" key="4">
    <source>
        <dbReference type="Proteomes" id="UP000002255"/>
    </source>
</evidence>
<reference evidence="3 4" key="2">
    <citation type="journal article" date="2010" name="Stand. Genomic Sci.">
        <title>Complete genome sequence of Xylanimonas cellulosilytica type strain (XIL07).</title>
        <authorList>
            <person name="Foster B."/>
            <person name="Pukall R."/>
            <person name="Abt B."/>
            <person name="Nolan M."/>
            <person name="Glavina Del Rio T."/>
            <person name="Chen F."/>
            <person name="Lucas S."/>
            <person name="Tice H."/>
            <person name="Pitluck S."/>
            <person name="Cheng J.-F."/>
            <person name="Chertkov O."/>
            <person name="Brettin T."/>
            <person name="Han C."/>
            <person name="Detter J.C."/>
            <person name="Bruce D."/>
            <person name="Goodwin L."/>
            <person name="Ivanova N."/>
            <person name="Mavromatis K."/>
            <person name="Pati A."/>
            <person name="Mikhailova N."/>
            <person name="Chen A."/>
            <person name="Palaniappan K."/>
            <person name="Land M."/>
            <person name="Hauser L."/>
            <person name="Chang Y.-J."/>
            <person name="Jeffries C.D."/>
            <person name="Chain P."/>
            <person name="Rohde M."/>
            <person name="Goeker M."/>
            <person name="Bristow J."/>
            <person name="Eisen J.A."/>
            <person name="Markowitz V."/>
            <person name="Hugenholtz P."/>
            <person name="Kyrpides N.C."/>
            <person name="Klenk H.-P."/>
            <person name="Lapidus A."/>
        </authorList>
    </citation>
    <scope>NUCLEOTIDE SEQUENCE [LARGE SCALE GENOMIC DNA]</scope>
    <source>
        <strain evidence="4">DSM 15894 / CECT 5975 / LMG 20990 / XIL07</strain>
    </source>
</reference>
<dbReference type="InterPro" id="IPR013783">
    <property type="entry name" value="Ig-like_fold"/>
</dbReference>
<dbReference type="Proteomes" id="UP000002255">
    <property type="component" value="Chromosome"/>
</dbReference>
<dbReference type="SUPFAM" id="SSF49299">
    <property type="entry name" value="PKD domain"/>
    <property type="match status" value="1"/>
</dbReference>
<feature type="domain" description="PKD" evidence="2">
    <location>
        <begin position="208"/>
        <end position="259"/>
    </location>
</feature>
<sequence length="303" mass="32978">MRPLARAAAVILSVCALAALYADAARAGAWDDVKIDSKADENESIVLTAKEEALVATLHNASATTAANPHPTRYKRITTVLCQRTESVFQPQWLREACQSNETTMTELECPPEAVALEGLWTSVWETENDRYGPWHALNRGSCLVAADLRAEAQFAFEVLTIPAPEPSIQPTQWALVNVHSPVSVTTPVQRFDVELLGIPVVLEATATTFTWNFGDGSAPLVTQDPGRPWHEGDPIPDESWVGHTWTRKGTYPVTMTTTWQGRFALAGTDAWEDVDGDVTTTSTVGPIQVLEARSQLVDGTLG</sequence>
<reference evidence="4" key="1">
    <citation type="submission" date="2009-11" db="EMBL/GenBank/DDBJ databases">
        <title>The complete chromosome of Xylanimonas cellulosilytica DSM 15894.</title>
        <authorList>
            <consortium name="US DOE Joint Genome Institute (JGI-PGF)"/>
            <person name="Lucas S."/>
            <person name="Copeland A."/>
            <person name="Lapidus A."/>
            <person name="Glavina del Rio T."/>
            <person name="Dalin E."/>
            <person name="Tice H."/>
            <person name="Bruce D."/>
            <person name="Goodwin L."/>
            <person name="Pitluck S."/>
            <person name="Kyrpides N."/>
            <person name="Mavromatis K."/>
            <person name="Ivanova N."/>
            <person name="Mikhailova N."/>
            <person name="Foster B."/>
            <person name="Clum A."/>
            <person name="Brettin T."/>
            <person name="Detter J.C."/>
            <person name="Han C."/>
            <person name="Larimer F."/>
            <person name="Land M."/>
            <person name="Hauser L."/>
            <person name="Markowitz V."/>
            <person name="Cheng J.F."/>
            <person name="Hugenholtz P."/>
            <person name="Woyke T."/>
            <person name="Wu D."/>
            <person name="Gehrich-Schroeter G."/>
            <person name="Schneider S."/>
            <person name="Pukall S.R."/>
            <person name="Klenk H.P."/>
            <person name="Eisen J.A."/>
        </authorList>
    </citation>
    <scope>NUCLEOTIDE SEQUENCE [LARGE SCALE GENOMIC DNA]</scope>
    <source>
        <strain evidence="4">DSM 15894 / CECT 5975 / LMG 20990 / XIL07</strain>
    </source>
</reference>
<accession>D1BS73</accession>
<evidence type="ECO:0000259" key="2">
    <source>
        <dbReference type="PROSITE" id="PS50093"/>
    </source>
</evidence>
<evidence type="ECO:0000256" key="1">
    <source>
        <dbReference type="SAM" id="SignalP"/>
    </source>
</evidence>
<dbReference type="STRING" id="446471.Xcel_1535"/>
<dbReference type="Pfam" id="PF00801">
    <property type="entry name" value="PKD"/>
    <property type="match status" value="1"/>
</dbReference>
<dbReference type="KEGG" id="xce:Xcel_1535"/>
<organism evidence="3 4">
    <name type="scientific">Xylanimonas cellulosilytica (strain DSM 15894 / JCM 12276 / CECT 5975 / KCTC 9989 / LMG 20990 / NBRC 107835 / XIL07)</name>
    <dbReference type="NCBI Taxonomy" id="446471"/>
    <lineage>
        <taxon>Bacteria</taxon>
        <taxon>Bacillati</taxon>
        <taxon>Actinomycetota</taxon>
        <taxon>Actinomycetes</taxon>
        <taxon>Micrococcales</taxon>
        <taxon>Promicromonosporaceae</taxon>
        <taxon>Xylanimonas</taxon>
    </lineage>
</organism>
<dbReference type="EMBL" id="CP001821">
    <property type="protein sequence ID" value="ACZ30565.1"/>
    <property type="molecule type" value="Genomic_DNA"/>
</dbReference>
<protein>
    <recommendedName>
        <fullName evidence="2">PKD domain-containing protein</fullName>
    </recommendedName>
</protein>
<dbReference type="CDD" id="cd00146">
    <property type="entry name" value="PKD"/>
    <property type="match status" value="1"/>
</dbReference>
<keyword evidence="1" id="KW-0732">Signal</keyword>
<name>D1BS73_XYLCX</name>
<dbReference type="HOGENOM" id="CLU_918123_0_0_11"/>
<dbReference type="PROSITE" id="PS50093">
    <property type="entry name" value="PKD"/>
    <property type="match status" value="1"/>
</dbReference>
<evidence type="ECO:0000313" key="3">
    <source>
        <dbReference type="EMBL" id="ACZ30565.1"/>
    </source>
</evidence>
<dbReference type="InterPro" id="IPR035986">
    <property type="entry name" value="PKD_dom_sf"/>
</dbReference>
<dbReference type="GO" id="GO:0005975">
    <property type="term" value="P:carbohydrate metabolic process"/>
    <property type="evidence" value="ECO:0007669"/>
    <property type="project" value="UniProtKB-ARBA"/>
</dbReference>
<dbReference type="AlphaFoldDB" id="D1BS73"/>
<dbReference type="Gene3D" id="2.60.40.10">
    <property type="entry name" value="Immunoglobulins"/>
    <property type="match status" value="1"/>
</dbReference>